<comment type="caution">
    <text evidence="2">The sequence shown here is derived from an EMBL/GenBank/DDBJ whole genome shotgun (WGS) entry which is preliminary data.</text>
</comment>
<dbReference type="RefSeq" id="WP_167388449.1">
    <property type="nucleotide sequence ID" value="NZ_BAABYW010000001.1"/>
</dbReference>
<evidence type="ECO:0000313" key="2">
    <source>
        <dbReference type="EMBL" id="GAA6408890.1"/>
    </source>
</evidence>
<keyword evidence="1" id="KW-0472">Membrane</keyword>
<evidence type="ECO:0000256" key="1">
    <source>
        <dbReference type="SAM" id="Phobius"/>
    </source>
</evidence>
<organism evidence="2 3">
    <name type="scientific">Blautia hominis</name>
    <dbReference type="NCBI Taxonomy" id="2025493"/>
    <lineage>
        <taxon>Bacteria</taxon>
        <taxon>Bacillati</taxon>
        <taxon>Bacillota</taxon>
        <taxon>Clostridia</taxon>
        <taxon>Lachnospirales</taxon>
        <taxon>Lachnospiraceae</taxon>
        <taxon>Blautia</taxon>
    </lineage>
</organism>
<name>A0ABQ0BBQ5_9FIRM</name>
<evidence type="ECO:0000313" key="3">
    <source>
        <dbReference type="Proteomes" id="UP001600943"/>
    </source>
</evidence>
<keyword evidence="1" id="KW-1133">Transmembrane helix</keyword>
<feature type="transmembrane region" description="Helical" evidence="1">
    <location>
        <begin position="7"/>
        <end position="31"/>
    </location>
</feature>
<protein>
    <submittedName>
        <fullName evidence="2">Uncharacterized protein</fullName>
    </submittedName>
</protein>
<sequence>MLLGLKWYWWLMLTVIFILSLPLKVIFVKWWSRHRSDKERQQKDKWGEGS</sequence>
<keyword evidence="3" id="KW-1185">Reference proteome</keyword>
<keyword evidence="1" id="KW-0812">Transmembrane</keyword>
<dbReference type="Proteomes" id="UP001600943">
    <property type="component" value="Unassembled WGS sequence"/>
</dbReference>
<accession>A0ABQ0BBQ5</accession>
<gene>
    <name evidence="2" type="ORF">K040078D81_30070</name>
</gene>
<proteinExistence type="predicted"/>
<reference evidence="2 3" key="1">
    <citation type="submission" date="2024-04" db="EMBL/GenBank/DDBJ databases">
        <title>Defined microbial consortia suppress multidrug-resistant proinflammatory Enterobacteriaceae via ecological control.</title>
        <authorList>
            <person name="Furuichi M."/>
            <person name="Kawaguchi T."/>
            <person name="Pust M."/>
            <person name="Yasuma K."/>
            <person name="Plichta D."/>
            <person name="Hasegawa N."/>
            <person name="Ohya T."/>
            <person name="Bhattarai S."/>
            <person name="Sasajima S."/>
            <person name="Aoto Y."/>
            <person name="Tuganbaev T."/>
            <person name="Yaginuma M."/>
            <person name="Ueda M."/>
            <person name="Okahashi N."/>
            <person name="Amafuji K."/>
            <person name="Kiridooshi Y."/>
            <person name="Sugita K."/>
            <person name="Strazar M."/>
            <person name="Skelly A."/>
            <person name="Suda W."/>
            <person name="Hattori M."/>
            <person name="Nakamoto N."/>
            <person name="Caballero S."/>
            <person name="Norman J."/>
            <person name="Olle B."/>
            <person name="Tanoue T."/>
            <person name="Arita M."/>
            <person name="Bucci V."/>
            <person name="Atarashi K."/>
            <person name="Xavier R."/>
            <person name="Honda K."/>
        </authorList>
    </citation>
    <scope>NUCLEOTIDE SEQUENCE [LARGE SCALE GENOMIC DNA]</scope>
    <source>
        <strain evidence="3">k04-0078-D8-1</strain>
    </source>
</reference>
<dbReference type="EMBL" id="BAABYW010000001">
    <property type="protein sequence ID" value="GAA6408890.1"/>
    <property type="molecule type" value="Genomic_DNA"/>
</dbReference>